<evidence type="ECO:0000313" key="2">
    <source>
        <dbReference type="Proteomes" id="UP000515220"/>
    </source>
</evidence>
<proteinExistence type="predicted"/>
<dbReference type="SUPFAM" id="SSF53474">
    <property type="entry name" value="alpha/beta-Hydrolases"/>
    <property type="match status" value="1"/>
</dbReference>
<gene>
    <name evidence="1" type="ORF">AAJCM20276_33620</name>
</gene>
<dbReference type="AlphaFoldDB" id="A0A6S6PLP0"/>
<reference evidence="1 2" key="1">
    <citation type="submission" date="2020-07" db="EMBL/GenBank/DDBJ databases">
        <title>Complete Genome Sequence of an acetic acid bacterium, Acetobacter aceti JCM20276.</title>
        <authorList>
            <person name="Hirose Y."/>
            <person name="Mihara H."/>
        </authorList>
    </citation>
    <scope>NUCLEOTIDE SEQUENCE [LARGE SCALE GENOMIC DNA]</scope>
    <source>
        <strain evidence="1 2">JCM20276</strain>
    </source>
</reference>
<dbReference type="InterPro" id="IPR029058">
    <property type="entry name" value="AB_hydrolase_fold"/>
</dbReference>
<evidence type="ECO:0008006" key="3">
    <source>
        <dbReference type="Google" id="ProtNLM"/>
    </source>
</evidence>
<accession>A0A6S6PLP0</accession>
<evidence type="ECO:0000313" key="1">
    <source>
        <dbReference type="EMBL" id="BCI68738.1"/>
    </source>
</evidence>
<organism evidence="1 2">
    <name type="scientific">Acetobacter aceti</name>
    <dbReference type="NCBI Taxonomy" id="435"/>
    <lineage>
        <taxon>Bacteria</taxon>
        <taxon>Pseudomonadati</taxon>
        <taxon>Pseudomonadota</taxon>
        <taxon>Alphaproteobacteria</taxon>
        <taxon>Acetobacterales</taxon>
        <taxon>Acetobacteraceae</taxon>
        <taxon>Acetobacter</taxon>
        <taxon>Acetobacter subgen. Acetobacter</taxon>
    </lineage>
</organism>
<dbReference type="RefSeq" id="WP_197974781.1">
    <property type="nucleotide sequence ID" value="NZ_AP023326.1"/>
</dbReference>
<name>A0A6S6PLP0_ACEAC</name>
<dbReference type="EMBL" id="AP023326">
    <property type="protein sequence ID" value="BCI68738.1"/>
    <property type="molecule type" value="Genomic_DNA"/>
</dbReference>
<protein>
    <recommendedName>
        <fullName evidence="3">Alpha/beta hydrolase</fullName>
    </recommendedName>
</protein>
<sequence>MAGPFLIYTRNGIADAGQEAALAALETRLKQPDAKLMLFLHGGLVDEASGKAAALRLSAAGDDSWKLDPEWTQLYVVWRTGAFETLKTNWTDLVHDDRLYQVVLRKLLEFVARKLSIPVSGGARSASEQFALSEAEIQRRILGHGTEDQRRDPFAEVDVHLKPDAPVGSRASVTTAQTDSTLAIEFEGELATNSDFQKVLADLDAVANEGLAGRGPVSPRDLTRGHAMLNTLSGRVRAQFGPLDTLEARTARGPVSVGRFLIDHARIIAYRCFKRFRAKRDHGFQATVVEELCRELYGDLIGAKVWGMMVQDAADHFTGHGFGGKLLDMLGRVPQPTRFAVTGHSAGSIWASRMLLDMAHRGIDRKLNLFLLAPAVRASLFAETIDLAGDRIQSCRMFTMTDALERKDAVLGHDKGYIYPSSLLYLVSGLFEEKDAKAYADAPLLGMRRFAGAPWLDADEAAVDEKIGHFFSLSQNDITLSPDPGVCEADCHGCFNNEATTLKNVAALY</sequence>
<dbReference type="Proteomes" id="UP000515220">
    <property type="component" value="Chromosome"/>
</dbReference>